<proteinExistence type="predicted"/>
<reference evidence="1 2" key="2">
    <citation type="submission" date="2017-10" db="EMBL/GenBank/DDBJ databases">
        <title>Extensive intraspecific genome diversity in a model arbuscular mycorrhizal fungus.</title>
        <authorList>
            <person name="Chen E.C.H."/>
            <person name="Morin E."/>
            <person name="Baudet D."/>
            <person name="Noel J."/>
            <person name="Ndikumana S."/>
            <person name="Charron P."/>
            <person name="St-Onge C."/>
            <person name="Giorgi J."/>
            <person name="Grigoriev I.V."/>
            <person name="Roux C."/>
            <person name="Martin F.M."/>
            <person name="Corradi N."/>
        </authorList>
    </citation>
    <scope>NUCLEOTIDE SEQUENCE [LARGE SCALE GENOMIC DNA]</scope>
    <source>
        <strain evidence="1 2">C2</strain>
    </source>
</reference>
<accession>A0A2N1NQL8</accession>
<dbReference type="AlphaFoldDB" id="A0A2N1NQL8"/>
<gene>
    <name evidence="1" type="ORF">RhiirC2_734977</name>
</gene>
<dbReference type="Proteomes" id="UP000233469">
    <property type="component" value="Unassembled WGS sequence"/>
</dbReference>
<name>A0A2N1NQL8_9GLOM</name>
<evidence type="ECO:0000313" key="1">
    <source>
        <dbReference type="EMBL" id="PKK76168.1"/>
    </source>
</evidence>
<sequence length="58" mass="6948">MNRQKRLNTKFIKNKVTIPNHSLHVKNNLMDLILRRFLKIWAIQLSQMITTAMRMNLA</sequence>
<dbReference type="EMBL" id="LLXL01000200">
    <property type="protein sequence ID" value="PKK76168.1"/>
    <property type="molecule type" value="Genomic_DNA"/>
</dbReference>
<organism evidence="1 2">
    <name type="scientific">Rhizophagus irregularis</name>
    <dbReference type="NCBI Taxonomy" id="588596"/>
    <lineage>
        <taxon>Eukaryota</taxon>
        <taxon>Fungi</taxon>
        <taxon>Fungi incertae sedis</taxon>
        <taxon>Mucoromycota</taxon>
        <taxon>Glomeromycotina</taxon>
        <taxon>Glomeromycetes</taxon>
        <taxon>Glomerales</taxon>
        <taxon>Glomeraceae</taxon>
        <taxon>Rhizophagus</taxon>
    </lineage>
</organism>
<protein>
    <submittedName>
        <fullName evidence="1">Uncharacterized protein</fullName>
    </submittedName>
</protein>
<comment type="caution">
    <text evidence="1">The sequence shown here is derived from an EMBL/GenBank/DDBJ whole genome shotgun (WGS) entry which is preliminary data.</text>
</comment>
<evidence type="ECO:0000313" key="2">
    <source>
        <dbReference type="Proteomes" id="UP000233469"/>
    </source>
</evidence>
<reference evidence="1 2" key="1">
    <citation type="submission" date="2016-04" db="EMBL/GenBank/DDBJ databases">
        <title>Genome analyses suggest a sexual origin of heterokaryosis in a supposedly ancient asexual fungus.</title>
        <authorList>
            <person name="Ropars J."/>
            <person name="Sedzielewska K."/>
            <person name="Noel J."/>
            <person name="Charron P."/>
            <person name="Farinelli L."/>
            <person name="Marton T."/>
            <person name="Kruger M."/>
            <person name="Pelin A."/>
            <person name="Brachmann A."/>
            <person name="Corradi N."/>
        </authorList>
    </citation>
    <scope>NUCLEOTIDE SEQUENCE [LARGE SCALE GENOMIC DNA]</scope>
    <source>
        <strain evidence="1 2">C2</strain>
    </source>
</reference>